<dbReference type="PANTHER" id="PTHR47331">
    <property type="entry name" value="PHD-TYPE DOMAIN-CONTAINING PROTEIN"/>
    <property type="match status" value="1"/>
</dbReference>
<keyword evidence="2" id="KW-1185">Reference proteome</keyword>
<protein>
    <submittedName>
        <fullName evidence="1">Uncharacterized protein</fullName>
    </submittedName>
</protein>
<evidence type="ECO:0000313" key="2">
    <source>
        <dbReference type="Proteomes" id="UP001347796"/>
    </source>
</evidence>
<proteinExistence type="predicted"/>
<dbReference type="AlphaFoldDB" id="A0AAN8IX54"/>
<dbReference type="InterPro" id="IPR008042">
    <property type="entry name" value="Retrotrans_Pao"/>
</dbReference>
<evidence type="ECO:0000313" key="1">
    <source>
        <dbReference type="EMBL" id="KAK6167820.1"/>
    </source>
</evidence>
<organism evidence="1 2">
    <name type="scientific">Patella caerulea</name>
    <name type="common">Rayed Mediterranean limpet</name>
    <dbReference type="NCBI Taxonomy" id="87958"/>
    <lineage>
        <taxon>Eukaryota</taxon>
        <taxon>Metazoa</taxon>
        <taxon>Spiralia</taxon>
        <taxon>Lophotrochozoa</taxon>
        <taxon>Mollusca</taxon>
        <taxon>Gastropoda</taxon>
        <taxon>Patellogastropoda</taxon>
        <taxon>Patelloidea</taxon>
        <taxon>Patellidae</taxon>
        <taxon>Patella</taxon>
    </lineage>
</organism>
<dbReference type="EMBL" id="JAZGQO010000018">
    <property type="protein sequence ID" value="KAK6167820.1"/>
    <property type="molecule type" value="Genomic_DNA"/>
</dbReference>
<gene>
    <name evidence="1" type="ORF">SNE40_021759</name>
</gene>
<reference evidence="1 2" key="1">
    <citation type="submission" date="2024-01" db="EMBL/GenBank/DDBJ databases">
        <title>The genome of the rayed Mediterranean limpet Patella caerulea (Linnaeus, 1758).</title>
        <authorList>
            <person name="Anh-Thu Weber A."/>
            <person name="Halstead-Nussloch G."/>
        </authorList>
    </citation>
    <scope>NUCLEOTIDE SEQUENCE [LARGE SCALE GENOMIC DNA]</scope>
    <source>
        <strain evidence="1">AATW-2023a</strain>
        <tissue evidence="1">Whole specimen</tissue>
    </source>
</reference>
<dbReference type="PANTHER" id="PTHR47331:SF1">
    <property type="entry name" value="GAG-LIKE PROTEIN"/>
    <property type="match status" value="1"/>
</dbReference>
<dbReference type="Proteomes" id="UP001347796">
    <property type="component" value="Unassembled WGS sequence"/>
</dbReference>
<name>A0AAN8IX54_PATCE</name>
<dbReference type="Pfam" id="PF05380">
    <property type="entry name" value="Peptidase_A17"/>
    <property type="match status" value="1"/>
</dbReference>
<comment type="caution">
    <text evidence="1">The sequence shown here is derived from an EMBL/GenBank/DDBJ whole genome shotgun (WGS) entry which is preliminary data.</text>
</comment>
<sequence length="111" mass="12927">MLTFRSSYIGHNYKVTKQVFLKKLATVFDPLVFFLAPYVVKGKVILQELWSSGSDWDIQLDDEHAKNYLAWIDDLTNLSDVKVPRCLQTTYETVISFQFTYLLMLLKKLIG</sequence>
<accession>A0AAN8IX54</accession>